<proteinExistence type="predicted"/>
<gene>
    <name evidence="2" type="ORF">BF38_5767</name>
    <name evidence="3" type="ORF">FO599_02030</name>
    <name evidence="4" type="ORF">FOC89_02025</name>
</gene>
<accession>A0A0B5NCI2</accession>
<dbReference type="Proteomes" id="UP000501107">
    <property type="component" value="Plasmid unnamed3"/>
</dbReference>
<dbReference type="EMBL" id="CP009334">
    <property type="protein sequence ID" value="AJG74090.1"/>
    <property type="molecule type" value="Genomic_DNA"/>
</dbReference>
<dbReference type="EMBL" id="CP053979">
    <property type="protein sequence ID" value="QKH22786.1"/>
    <property type="molecule type" value="Genomic_DNA"/>
</dbReference>
<reference evidence="3" key="2">
    <citation type="submission" date="2019-07" db="EMBL/GenBank/DDBJ databases">
        <title>Phylogenomic Reclassification of ATCC Bacillus Strains and Various Taxa within the Genus Bacillus.</title>
        <authorList>
            <person name="Riojas M.A."/>
            <person name="Frank A.M."/>
            <person name="Fenn S.L."/>
            <person name="King S.P."/>
            <person name="Brower S.M."/>
            <person name="Hazbon M.H."/>
        </authorList>
    </citation>
    <scope>NUCLEOTIDE SEQUENCE</scope>
    <source>
        <strain evidence="3">ATCC 35646</strain>
    </source>
</reference>
<reference evidence="2 5" key="1">
    <citation type="journal article" date="2015" name="Genome Announc.">
        <title>Complete genome sequences for 35 biothreat assay-relevant bacillus species.</title>
        <authorList>
            <person name="Johnson S.L."/>
            <person name="Daligault H.E."/>
            <person name="Davenport K.W."/>
            <person name="Jaissle J."/>
            <person name="Frey K.G."/>
            <person name="Ladner J.T."/>
            <person name="Broomall S.M."/>
            <person name="Bishop-Lilly K.A."/>
            <person name="Bruce D.C."/>
            <person name="Gibbons H.S."/>
            <person name="Coyne S.R."/>
            <person name="Lo C.C."/>
            <person name="Meincke L."/>
            <person name="Munk A.C."/>
            <person name="Koroleva G.I."/>
            <person name="Rosenzweig C.N."/>
            <person name="Palacios G.F."/>
            <person name="Redden C.L."/>
            <person name="Minogue T.D."/>
            <person name="Chain P.S."/>
        </authorList>
    </citation>
    <scope>NUCLEOTIDE SEQUENCE [LARGE SCALE GENOMIC DNA]</scope>
    <source>
        <strain evidence="2 5">HD1011</strain>
        <plasmid evidence="2 5">2</plasmid>
    </source>
</reference>
<protein>
    <submittedName>
        <fullName evidence="4">Uncharacterized protein</fullName>
    </submittedName>
</protein>
<dbReference type="KEGG" id="btw:BF38_5767"/>
<sequence length="101" mass="11420">MGVRKVGRRKISNNGDAPPSNGYQTYSYVSPKVTLECEKLTEDELKALSSDVKTYRVEELIKNKEAITVIADDTNGVYSFFIKKYDVKEGDIVKDPLRSRV</sequence>
<feature type="compositionally biased region" description="Basic residues" evidence="1">
    <location>
        <begin position="1"/>
        <end position="11"/>
    </location>
</feature>
<name>A0A0B5NCI2_BACTU</name>
<evidence type="ECO:0000313" key="6">
    <source>
        <dbReference type="Proteomes" id="UP000501107"/>
    </source>
</evidence>
<keyword evidence="4" id="KW-0614">Plasmid</keyword>
<geneLocation type="plasmid" evidence="2 5">
    <name>2</name>
</geneLocation>
<dbReference type="EMBL" id="VKQN01000001">
    <property type="protein sequence ID" value="MDR4174911.1"/>
    <property type="molecule type" value="Genomic_DNA"/>
</dbReference>
<dbReference type="AlphaFoldDB" id="A0A0B5NCI2"/>
<evidence type="ECO:0000313" key="2">
    <source>
        <dbReference type="EMBL" id="AJG74090.1"/>
    </source>
</evidence>
<evidence type="ECO:0000313" key="4">
    <source>
        <dbReference type="EMBL" id="QKH22786.1"/>
    </source>
</evidence>
<geneLocation type="plasmid" evidence="4 6">
    <name>unnamed3</name>
</geneLocation>
<organism evidence="4 6">
    <name type="scientific">Bacillus thuringiensis</name>
    <dbReference type="NCBI Taxonomy" id="1428"/>
    <lineage>
        <taxon>Bacteria</taxon>
        <taxon>Bacillati</taxon>
        <taxon>Bacillota</taxon>
        <taxon>Bacilli</taxon>
        <taxon>Bacillales</taxon>
        <taxon>Bacillaceae</taxon>
        <taxon>Bacillus</taxon>
        <taxon>Bacillus cereus group</taxon>
    </lineage>
</organism>
<dbReference type="Proteomes" id="UP001181533">
    <property type="component" value="Unassembled WGS sequence"/>
</dbReference>
<dbReference type="RefSeq" id="WP_000538973.1">
    <property type="nucleotide sequence ID" value="NZ_CP009334.1"/>
</dbReference>
<evidence type="ECO:0000256" key="1">
    <source>
        <dbReference type="SAM" id="MobiDB-lite"/>
    </source>
</evidence>
<evidence type="ECO:0000313" key="5">
    <source>
        <dbReference type="Proteomes" id="UP000031876"/>
    </source>
</evidence>
<feature type="region of interest" description="Disordered" evidence="1">
    <location>
        <begin position="1"/>
        <end position="25"/>
    </location>
</feature>
<evidence type="ECO:0000313" key="3">
    <source>
        <dbReference type="EMBL" id="MDR4174911.1"/>
    </source>
</evidence>
<reference evidence="4 6" key="3">
    <citation type="submission" date="2020-05" db="EMBL/GenBank/DDBJ databases">
        <title>FDA dAtabase for Regulatory Grade micrObial Sequences (FDA-ARGOS): Supporting development and validation of Infectious Disease Dx tests.</title>
        <authorList>
            <person name="Nelson B."/>
            <person name="Plummer A."/>
            <person name="Tallon L."/>
            <person name="Sadzewicz L."/>
            <person name="Zhao X."/>
            <person name="Vavikolanu K."/>
            <person name="Mehta A."/>
            <person name="Aluvathingal J."/>
            <person name="Nadendla S."/>
            <person name="Myers T."/>
            <person name="Yan Y."/>
            <person name="Sichtig H."/>
        </authorList>
    </citation>
    <scope>NUCLEOTIDE SEQUENCE [LARGE SCALE GENOMIC DNA]</scope>
    <source>
        <strain evidence="4 6">FDAARGOS_795</strain>
        <plasmid evidence="4 6">unnamed3</plasmid>
    </source>
</reference>
<dbReference type="Proteomes" id="UP000031876">
    <property type="component" value="Plasmid 2"/>
</dbReference>